<gene>
    <name evidence="1" type="primary">SKDI10G3420</name>
    <name evidence="1" type="ORF">SKDI_10G3420</name>
</gene>
<organism evidence="1 2">
    <name type="scientific">Saccharomyces kudriavzevii (strain ATCC MYA-4449 / AS 2.2408 / CBS 8840 / NBRC 1802 / NCYC 2889)</name>
    <name type="common">Yeast</name>
    <dbReference type="NCBI Taxonomy" id="226230"/>
    <lineage>
        <taxon>Eukaryota</taxon>
        <taxon>Fungi</taxon>
        <taxon>Dikarya</taxon>
        <taxon>Ascomycota</taxon>
        <taxon>Saccharomycotina</taxon>
        <taxon>Saccharomycetes</taxon>
        <taxon>Saccharomycetales</taxon>
        <taxon>Saccharomycetaceae</taxon>
        <taxon>Saccharomyces</taxon>
    </lineage>
</organism>
<sequence length="348" mass="40081">MVQYVVEWLPRINSVSVVVEGWKCIKVKSLKRTLLSISGDEGQEEDISLPAEAEEKVGIPYKFRDRGYDLEYIMKLRSKPPKKYDYSIMSLPDGKWTKEELRLDPDFSIECLHCKQQIIGKDNCQVLNNMPSEFWVELMDYWHCHKPDVEGEKSASYSKFETLKPSENEILIGNSFFQGTAATFKNVVLGEDDNVVSCKKCTAVLGQITADSLYKLYKWRLQLEHNGVAYRFPPEYDVVLSLINIVKGNSCRYALIKSQRQTLLVWIFSVDIGVTLTGNEELKRSMKLLYTDKAMVINQYLERQNVEEVDTQETTFTAFYACLQKVNALLPSNMKKMGEWTISYTSLT</sequence>
<dbReference type="RefSeq" id="XP_056083234.1">
    <property type="nucleotide sequence ID" value="XM_056229191.1"/>
</dbReference>
<evidence type="ECO:0000313" key="1">
    <source>
        <dbReference type="EMBL" id="CAI4044062.1"/>
    </source>
</evidence>
<dbReference type="PANTHER" id="PTHR31531">
    <property type="entry name" value="E3 UBIQUITIN-PROTEIN LIGASE E3D FAMILY MEMBER"/>
    <property type="match status" value="1"/>
</dbReference>
<dbReference type="GO" id="GO:0000209">
    <property type="term" value="P:protein polyubiquitination"/>
    <property type="evidence" value="ECO:0007669"/>
    <property type="project" value="TreeGrafter"/>
</dbReference>
<dbReference type="GO" id="GO:0043161">
    <property type="term" value="P:proteasome-mediated ubiquitin-dependent protein catabolic process"/>
    <property type="evidence" value="ECO:0007669"/>
    <property type="project" value="TreeGrafter"/>
</dbReference>
<dbReference type="PANTHER" id="PTHR31531:SF2">
    <property type="entry name" value="E3 UBIQUITIN-PROTEIN LIGASE E3D"/>
    <property type="match status" value="1"/>
</dbReference>
<evidence type="ECO:0008006" key="3">
    <source>
        <dbReference type="Google" id="ProtNLM"/>
    </source>
</evidence>
<dbReference type="InterPro" id="IPR019193">
    <property type="entry name" value="UBQ-conj_enz_E2-bd_prot"/>
</dbReference>
<keyword evidence="2" id="KW-1185">Reference proteome</keyword>
<dbReference type="EMBL" id="OX365905">
    <property type="protein sequence ID" value="CAI4044062.1"/>
    <property type="molecule type" value="Genomic_DNA"/>
</dbReference>
<dbReference type="GO" id="GO:0061630">
    <property type="term" value="F:ubiquitin protein ligase activity"/>
    <property type="evidence" value="ECO:0007669"/>
    <property type="project" value="TreeGrafter"/>
</dbReference>
<reference evidence="1" key="1">
    <citation type="submission" date="2022-10" db="EMBL/GenBank/DDBJ databases">
        <authorList>
            <person name="Byrne P K."/>
        </authorList>
    </citation>
    <scope>NUCLEOTIDE SEQUENCE</scope>
    <source>
        <strain evidence="1">IFO1802</strain>
    </source>
</reference>
<name>A0AA35J040_SACK1</name>
<accession>A0AA35J040</accession>
<protein>
    <recommendedName>
        <fullName evidence="3">YJR141W-like protein</fullName>
    </recommendedName>
</protein>
<dbReference type="GeneID" id="80925167"/>
<dbReference type="Pfam" id="PF09814">
    <property type="entry name" value="HECT_2"/>
    <property type="match status" value="1"/>
</dbReference>
<dbReference type="Proteomes" id="UP001162087">
    <property type="component" value="Chromosome 10"/>
</dbReference>
<dbReference type="GO" id="GO:0005829">
    <property type="term" value="C:cytosol"/>
    <property type="evidence" value="ECO:0007669"/>
    <property type="project" value="TreeGrafter"/>
</dbReference>
<dbReference type="GO" id="GO:0000151">
    <property type="term" value="C:ubiquitin ligase complex"/>
    <property type="evidence" value="ECO:0007669"/>
    <property type="project" value="TreeGrafter"/>
</dbReference>
<evidence type="ECO:0000313" key="2">
    <source>
        <dbReference type="Proteomes" id="UP001162087"/>
    </source>
</evidence>
<dbReference type="AlphaFoldDB" id="A0AA35J040"/>
<dbReference type="GO" id="GO:0005634">
    <property type="term" value="C:nucleus"/>
    <property type="evidence" value="ECO:0007669"/>
    <property type="project" value="TreeGrafter"/>
</dbReference>
<dbReference type="GO" id="GO:0030332">
    <property type="term" value="F:cyclin binding"/>
    <property type="evidence" value="ECO:0007669"/>
    <property type="project" value="TreeGrafter"/>
</dbReference>
<dbReference type="GO" id="GO:0031624">
    <property type="term" value="F:ubiquitin conjugating enzyme binding"/>
    <property type="evidence" value="ECO:0007669"/>
    <property type="project" value="TreeGrafter"/>
</dbReference>
<proteinExistence type="predicted"/>
<dbReference type="GO" id="GO:0051865">
    <property type="term" value="P:protein autoubiquitination"/>
    <property type="evidence" value="ECO:0007669"/>
    <property type="project" value="TreeGrafter"/>
</dbReference>
<dbReference type="GO" id="GO:0006513">
    <property type="term" value="P:protein monoubiquitination"/>
    <property type="evidence" value="ECO:0007669"/>
    <property type="project" value="TreeGrafter"/>
</dbReference>